<dbReference type="PIRSF" id="PIRSF006060">
    <property type="entry name" value="AA_transporter"/>
    <property type="match status" value="1"/>
</dbReference>
<protein>
    <recommendedName>
        <fullName evidence="11">Amino acid permease/ SLC12A domain-containing protein</fullName>
    </recommendedName>
</protein>
<evidence type="ECO:0000256" key="8">
    <source>
        <dbReference type="SAM" id="MobiDB-lite"/>
    </source>
</evidence>
<feature type="transmembrane region" description="Helical" evidence="9">
    <location>
        <begin position="80"/>
        <end position="104"/>
    </location>
</feature>
<dbReference type="Pfam" id="PF13520">
    <property type="entry name" value="AA_permease_2"/>
    <property type="match status" value="1"/>
</dbReference>
<name>A0A7S0RF09_9CHLO</name>
<feature type="transmembrane region" description="Helical" evidence="9">
    <location>
        <begin position="125"/>
        <end position="148"/>
    </location>
</feature>
<feature type="compositionally biased region" description="Basic and acidic residues" evidence="8">
    <location>
        <begin position="1"/>
        <end position="15"/>
    </location>
</feature>
<dbReference type="PANTHER" id="PTHR45826:SF25">
    <property type="entry name" value="AMINO ACID PERMEASE-LIKE PROTEIN"/>
    <property type="match status" value="1"/>
</dbReference>
<evidence type="ECO:0000256" key="1">
    <source>
        <dbReference type="ARBA" id="ARBA00004651"/>
    </source>
</evidence>
<feature type="transmembrane region" description="Helical" evidence="9">
    <location>
        <begin position="453"/>
        <end position="472"/>
    </location>
</feature>
<evidence type="ECO:0000256" key="6">
    <source>
        <dbReference type="ARBA" id="ARBA00023136"/>
    </source>
</evidence>
<evidence type="ECO:0000256" key="2">
    <source>
        <dbReference type="ARBA" id="ARBA00022448"/>
    </source>
</evidence>
<dbReference type="PANTHER" id="PTHR45826">
    <property type="entry name" value="POLYAMINE TRANSPORTER PUT1"/>
    <property type="match status" value="1"/>
</dbReference>
<keyword evidence="3" id="KW-1003">Cell membrane</keyword>
<keyword evidence="4 9" id="KW-0812">Transmembrane</keyword>
<feature type="transmembrane region" description="Helical" evidence="9">
    <location>
        <begin position="236"/>
        <end position="257"/>
    </location>
</feature>
<keyword evidence="6 9" id="KW-0472">Membrane</keyword>
<accession>A0A7S0RF09</accession>
<feature type="transmembrane region" description="Helical" evidence="9">
    <location>
        <begin position="364"/>
        <end position="386"/>
    </location>
</feature>
<dbReference type="EMBL" id="HBFA01025335">
    <property type="protein sequence ID" value="CAD8675786.1"/>
    <property type="molecule type" value="Transcribed_RNA"/>
</dbReference>
<keyword evidence="5 9" id="KW-1133">Transmembrane helix</keyword>
<feature type="region of interest" description="Disordered" evidence="8">
    <location>
        <begin position="1"/>
        <end position="48"/>
    </location>
</feature>
<evidence type="ECO:0000256" key="4">
    <source>
        <dbReference type="ARBA" id="ARBA00022692"/>
    </source>
</evidence>
<feature type="transmembrane region" description="Helical" evidence="9">
    <location>
        <begin position="318"/>
        <end position="343"/>
    </location>
</feature>
<dbReference type="GO" id="GO:0005886">
    <property type="term" value="C:plasma membrane"/>
    <property type="evidence" value="ECO:0007669"/>
    <property type="project" value="UniProtKB-SubCell"/>
</dbReference>
<evidence type="ECO:0000256" key="9">
    <source>
        <dbReference type="SAM" id="Phobius"/>
    </source>
</evidence>
<gene>
    <name evidence="10" type="ORF">POBO1169_LOCUS12853</name>
</gene>
<keyword evidence="2" id="KW-0813">Transport</keyword>
<evidence type="ECO:0008006" key="11">
    <source>
        <dbReference type="Google" id="ProtNLM"/>
    </source>
</evidence>
<dbReference type="InterPro" id="IPR002293">
    <property type="entry name" value="AA/rel_permease1"/>
</dbReference>
<evidence type="ECO:0000256" key="5">
    <source>
        <dbReference type="ARBA" id="ARBA00022989"/>
    </source>
</evidence>
<organism evidence="10">
    <name type="scientific">Pyramimonas obovata</name>
    <dbReference type="NCBI Taxonomy" id="1411642"/>
    <lineage>
        <taxon>Eukaryota</taxon>
        <taxon>Viridiplantae</taxon>
        <taxon>Chlorophyta</taxon>
        <taxon>Pyramimonadophyceae</taxon>
        <taxon>Pyramimonadales</taxon>
        <taxon>Pyramimonadaceae</taxon>
        <taxon>Pyramimonas</taxon>
        <taxon>Pyramimonas incertae sedis</taxon>
    </lineage>
</organism>
<comment type="subcellular location">
    <subcellularLocation>
        <location evidence="1">Cell membrane</location>
        <topology evidence="1">Multi-pass membrane protein</topology>
    </subcellularLocation>
</comment>
<comment type="similarity">
    <text evidence="7">Belongs to the amino acid-polyamine-organocation (APC) superfamily. Polyamine:cation symporter (PHS) (TC 2.A.3.12) family.</text>
</comment>
<dbReference type="GO" id="GO:0015203">
    <property type="term" value="F:polyamine transmembrane transporter activity"/>
    <property type="evidence" value="ECO:0007669"/>
    <property type="project" value="UniProtKB-ARBA"/>
</dbReference>
<feature type="transmembrane region" description="Helical" evidence="9">
    <location>
        <begin position="269"/>
        <end position="292"/>
    </location>
</feature>
<dbReference type="InterPro" id="IPR044566">
    <property type="entry name" value="RMV1-like"/>
</dbReference>
<evidence type="ECO:0000256" key="3">
    <source>
        <dbReference type="ARBA" id="ARBA00022475"/>
    </source>
</evidence>
<proteinExistence type="inferred from homology"/>
<feature type="transmembrane region" description="Helical" evidence="9">
    <location>
        <begin position="198"/>
        <end position="216"/>
    </location>
</feature>
<evidence type="ECO:0000256" key="7">
    <source>
        <dbReference type="ARBA" id="ARBA00024041"/>
    </source>
</evidence>
<reference evidence="10" key="1">
    <citation type="submission" date="2021-01" db="EMBL/GenBank/DDBJ databases">
        <authorList>
            <person name="Corre E."/>
            <person name="Pelletier E."/>
            <person name="Niang G."/>
            <person name="Scheremetjew M."/>
            <person name="Finn R."/>
            <person name="Kale V."/>
            <person name="Holt S."/>
            <person name="Cochrane G."/>
            <person name="Meng A."/>
            <person name="Brown T."/>
            <person name="Cohen L."/>
        </authorList>
    </citation>
    <scope>NUCLEOTIDE SEQUENCE</scope>
    <source>
        <strain evidence="10">CCMP722</strain>
    </source>
</reference>
<dbReference type="Gene3D" id="1.20.1740.10">
    <property type="entry name" value="Amino acid/polyamine transporter I"/>
    <property type="match status" value="1"/>
</dbReference>
<dbReference type="AlphaFoldDB" id="A0A7S0RF09"/>
<evidence type="ECO:0000313" key="10">
    <source>
        <dbReference type="EMBL" id="CAD8675786.1"/>
    </source>
</evidence>
<feature type="transmembrane region" description="Helical" evidence="9">
    <location>
        <begin position="168"/>
        <end position="186"/>
    </location>
</feature>
<feature type="transmembrane region" description="Helical" evidence="9">
    <location>
        <begin position="429"/>
        <end position="447"/>
    </location>
</feature>
<sequence length="487" mass="52784">MEENQLHARHPHVDTSTEASLLGDNLRSPGKHDHGHTTKTGSGEGESGEFKRSLTFWKLCALTFASVAGGPYGFEESVGAGGAYLTVVGILLMPFFWSVPSAMMTAELATMMPENGGHILWVDRAFGPFWSFLNSYATLYALIFEGGLYPVMFCDYFEELLGVHFPEILRLGLSFTLVIAVAYLNIKGTDIVGDASVGFTIASLGPFLIMIVIGLMTRGISLTEAPEVAPSNVKMVSFVTILLWSTSGYDIVGACAGEVDNPGKTFPKAMAFALTVTTALDCMSMVVGMSVVKNYASWHDGTFMDVAYELGGDTLEAVFTFGAAISVIGLLCTLICSSSRIIYGMAVVGTLPKVFAKTSKRYGTPYMAIIMNSVFVSSVVFLPFEALAEAEMWFYCVSTILKFAALYKLRKDFPDKPRPFKIPLSDERIKYFCLVPCILCVLLIVIAEVRTQIIGAIGLLIAYVAYKAAVAIKGDASNLIAMDELDE</sequence>